<dbReference type="Pfam" id="PF02879">
    <property type="entry name" value="PGM_PMM_II"/>
    <property type="match status" value="1"/>
</dbReference>
<evidence type="ECO:0000313" key="11">
    <source>
        <dbReference type="EMBL" id="UQX12332.1"/>
    </source>
</evidence>
<evidence type="ECO:0000256" key="4">
    <source>
        <dbReference type="ARBA" id="ARBA00022842"/>
    </source>
</evidence>
<dbReference type="CDD" id="cd05799">
    <property type="entry name" value="PGM2"/>
    <property type="match status" value="1"/>
</dbReference>
<dbReference type="InterPro" id="IPR005846">
    <property type="entry name" value="A-D-PHexomutase_a/b/a-III"/>
</dbReference>
<evidence type="ECO:0000259" key="9">
    <source>
        <dbReference type="Pfam" id="PF02879"/>
    </source>
</evidence>
<evidence type="ECO:0000259" key="7">
    <source>
        <dbReference type="Pfam" id="PF00408"/>
    </source>
</evidence>
<dbReference type="InterPro" id="IPR005845">
    <property type="entry name" value="A-D-PHexomutase_a/b/a-II"/>
</dbReference>
<evidence type="ECO:0000259" key="10">
    <source>
        <dbReference type="Pfam" id="PF02880"/>
    </source>
</evidence>
<evidence type="ECO:0000256" key="2">
    <source>
        <dbReference type="ARBA" id="ARBA00022553"/>
    </source>
</evidence>
<dbReference type="Pfam" id="PF02878">
    <property type="entry name" value="PGM_PMM_I"/>
    <property type="match status" value="1"/>
</dbReference>
<keyword evidence="3 6" id="KW-0479">Metal-binding</keyword>
<dbReference type="InterPro" id="IPR005844">
    <property type="entry name" value="A-D-PHexomutase_a/b/a-I"/>
</dbReference>
<evidence type="ECO:0000256" key="5">
    <source>
        <dbReference type="ARBA" id="ARBA00023235"/>
    </source>
</evidence>
<dbReference type="Proteomes" id="UP001056610">
    <property type="component" value="Chromosome"/>
</dbReference>
<name>A0ABY4QPA3_9MYCO</name>
<evidence type="ECO:0000313" key="12">
    <source>
        <dbReference type="Proteomes" id="UP001056610"/>
    </source>
</evidence>
<evidence type="ECO:0000259" key="8">
    <source>
        <dbReference type="Pfam" id="PF02878"/>
    </source>
</evidence>
<gene>
    <name evidence="11" type="ORF">M5I08_08780</name>
</gene>
<feature type="domain" description="Alpha-D-phosphohexomutase alpha/beta/alpha" evidence="8">
    <location>
        <begin position="36"/>
        <end position="169"/>
    </location>
</feature>
<feature type="domain" description="Alpha-D-phosphohexomutase alpha/beta/alpha" evidence="9">
    <location>
        <begin position="203"/>
        <end position="288"/>
    </location>
</feature>
<keyword evidence="4 6" id="KW-0460">Magnesium</keyword>
<dbReference type="PROSITE" id="PS00710">
    <property type="entry name" value="PGM_PMM"/>
    <property type="match status" value="1"/>
</dbReference>
<comment type="similarity">
    <text evidence="6">Belongs to the phosphohexose mutase family.</text>
</comment>
<keyword evidence="12" id="KW-1185">Reference proteome</keyword>
<feature type="domain" description="Alpha-D-phosphohexomutase alpha/beta/alpha" evidence="10">
    <location>
        <begin position="301"/>
        <end position="409"/>
    </location>
</feature>
<keyword evidence="5" id="KW-0413">Isomerase</keyword>
<reference evidence="11" key="1">
    <citation type="submission" date="2022-05" db="EMBL/GenBank/DDBJ databases">
        <title>A methanotrophic Mycobacterium dominates a cave microbial ecosystem.</title>
        <authorList>
            <person name="Van Spanning R.J.M."/>
            <person name="Guan Q."/>
            <person name="Melkonian C."/>
            <person name="Gallant J."/>
            <person name="Polerecky L."/>
            <person name="Flot J.-F."/>
            <person name="Brandt B.W."/>
            <person name="Braster M."/>
            <person name="Iturbe Espinoza P."/>
            <person name="Aerts J."/>
            <person name="Meima-Franke M."/>
            <person name="Piersma S.R."/>
            <person name="Bunduc C."/>
            <person name="Ummels R."/>
            <person name="Pain A."/>
            <person name="Fleming E.J."/>
            <person name="van der Wel N."/>
            <person name="Gherman V.D."/>
            <person name="Sarbu S.M."/>
            <person name="Bodelier P.L.E."/>
            <person name="Bitter W."/>
        </authorList>
    </citation>
    <scope>NUCLEOTIDE SEQUENCE</scope>
    <source>
        <strain evidence="11">Sulfur Cave</strain>
    </source>
</reference>
<proteinExistence type="inferred from homology"/>
<keyword evidence="2" id="KW-0597">Phosphoprotein</keyword>
<protein>
    <submittedName>
        <fullName evidence="11">Phospho-sugar mutase</fullName>
    </submittedName>
</protein>
<dbReference type="PANTHER" id="PTHR45745">
    <property type="entry name" value="PHOSPHOMANNOMUTASE 45A"/>
    <property type="match status" value="1"/>
</dbReference>
<dbReference type="RefSeq" id="WP_219066796.1">
    <property type="nucleotide sequence ID" value="NZ_CAJUXY010000011.1"/>
</dbReference>
<dbReference type="InterPro" id="IPR016066">
    <property type="entry name" value="A-D-PHexomutase_CS"/>
</dbReference>
<evidence type="ECO:0000256" key="6">
    <source>
        <dbReference type="RuleBase" id="RU004326"/>
    </source>
</evidence>
<sequence>MTPQDWITHDPDPMTAAELARCDRTELVARFARPLAFGTAGLRGPVRAGPDAMNLAVVLRATWAVAQVLTGRGLGGATVIVGRDARHGSAAFARAAAEVLAASGYSVTLLAHPVPTPVVAFAARHTGAAAGIQITASHNPPTDNGYKVYFDGGIQIISPTDHEIESAMAVAPFADEIARAPVEPADTDLVERYIERAARVGRSPGPVRVAMTPLHGVGGTVAVETLRRAGFSDVHTVASQFNPDPNFPTVAFPNPEEPGATDALLALAEDVGADIAIALDPDADRCAVGIPTPAGWRMLSGDETGWLLGDFILSRIDTGELATSVVASTVVSSRMLSAIADHWGARHVETLTGFKWLARADADMPGSALVYAYEEAIGHCVDPAAVRDKDGISAAVLACDLVATLKLSRRSVLDALDDLARRFGVHVGAAVSRAVTDSDEATAVMRRLRVSPPSHLAGFGSAAADLLQRPGVDRTDALIFTGGAADTSVRVVVRPSGTEPKVKCYIEVRSAVADNLASVRARARALCDELASSVRHW</sequence>
<dbReference type="PANTHER" id="PTHR45745:SF1">
    <property type="entry name" value="PHOSPHOGLUCOMUTASE 2B-RELATED"/>
    <property type="match status" value="1"/>
</dbReference>
<evidence type="ECO:0000256" key="3">
    <source>
        <dbReference type="ARBA" id="ARBA00022723"/>
    </source>
</evidence>
<evidence type="ECO:0000256" key="1">
    <source>
        <dbReference type="ARBA" id="ARBA00001946"/>
    </source>
</evidence>
<accession>A0ABY4QPA3</accession>
<organism evidence="11 12">
    <name type="scientific">Candidatus Mycobacterium methanotrophicum</name>
    <dbReference type="NCBI Taxonomy" id="2943498"/>
    <lineage>
        <taxon>Bacteria</taxon>
        <taxon>Bacillati</taxon>
        <taxon>Actinomycetota</taxon>
        <taxon>Actinomycetes</taxon>
        <taxon>Mycobacteriales</taxon>
        <taxon>Mycobacteriaceae</taxon>
        <taxon>Mycobacterium</taxon>
    </lineage>
</organism>
<dbReference type="EMBL" id="CP097320">
    <property type="protein sequence ID" value="UQX12332.1"/>
    <property type="molecule type" value="Genomic_DNA"/>
</dbReference>
<feature type="domain" description="Alpha-D-phosphohexomutase C-terminal" evidence="7">
    <location>
        <begin position="489"/>
        <end position="512"/>
    </location>
</feature>
<dbReference type="InterPro" id="IPR005843">
    <property type="entry name" value="A-D-PHexomutase_C"/>
</dbReference>
<dbReference type="Pfam" id="PF02880">
    <property type="entry name" value="PGM_PMM_III"/>
    <property type="match status" value="1"/>
</dbReference>
<dbReference type="Pfam" id="PF00408">
    <property type="entry name" value="PGM_PMM_IV"/>
    <property type="match status" value="1"/>
</dbReference>
<comment type="cofactor">
    <cofactor evidence="1">
        <name>Mg(2+)</name>
        <dbReference type="ChEBI" id="CHEBI:18420"/>
    </cofactor>
</comment>